<name>A0A5C1NFB3_9GAMM</name>
<keyword evidence="8" id="KW-1185">Reference proteome</keyword>
<evidence type="ECO:0000256" key="2">
    <source>
        <dbReference type="ARBA" id="ARBA00022692"/>
    </source>
</evidence>
<reference evidence="7" key="1">
    <citation type="submission" date="2021-02" db="EMBL/GenBank/DDBJ databases">
        <title>Strain Y2R2, a novel species of the genus Halomonas.</title>
        <authorList>
            <person name="Huang H."/>
        </authorList>
    </citation>
    <scope>NUCLEOTIDE SEQUENCE</scope>
    <source>
        <strain evidence="7">Y2R2</strain>
    </source>
</reference>
<accession>A0A5C1NFB3</accession>
<gene>
    <name evidence="7" type="ORF">E4T21_08385</name>
</gene>
<proteinExistence type="predicted"/>
<evidence type="ECO:0000256" key="3">
    <source>
        <dbReference type="ARBA" id="ARBA00022989"/>
    </source>
</evidence>
<comment type="subcellular location">
    <subcellularLocation>
        <location evidence="1">Membrane</location>
        <topology evidence="1">Multi-pass membrane protein</topology>
    </subcellularLocation>
</comment>
<evidence type="ECO:0000256" key="4">
    <source>
        <dbReference type="ARBA" id="ARBA00023136"/>
    </source>
</evidence>
<dbReference type="OrthoDB" id="9810601at2"/>
<feature type="transmembrane region" description="Helical" evidence="6">
    <location>
        <begin position="6"/>
        <end position="23"/>
    </location>
</feature>
<keyword evidence="3 6" id="KW-1133">Transmembrane helix</keyword>
<dbReference type="Proteomes" id="UP000324285">
    <property type="component" value="Chromosome"/>
</dbReference>
<feature type="transmembrane region" description="Helical" evidence="6">
    <location>
        <begin position="63"/>
        <end position="84"/>
    </location>
</feature>
<protein>
    <submittedName>
        <fullName evidence="7">CvpA family protein</fullName>
    </submittedName>
</protein>
<dbReference type="Pfam" id="PF02674">
    <property type="entry name" value="Colicin_V"/>
    <property type="match status" value="1"/>
</dbReference>
<organism evidence="7 8">
    <name type="scientific">Halomonas binhaiensis</name>
    <dbReference type="NCBI Taxonomy" id="2562282"/>
    <lineage>
        <taxon>Bacteria</taxon>
        <taxon>Pseudomonadati</taxon>
        <taxon>Pseudomonadota</taxon>
        <taxon>Gammaproteobacteria</taxon>
        <taxon>Oceanospirillales</taxon>
        <taxon>Halomonadaceae</taxon>
        <taxon>Halomonas</taxon>
    </lineage>
</organism>
<dbReference type="AlphaFoldDB" id="A0A5C1NFB3"/>
<dbReference type="GO" id="GO:0016020">
    <property type="term" value="C:membrane"/>
    <property type="evidence" value="ECO:0007669"/>
    <property type="project" value="UniProtKB-SubCell"/>
</dbReference>
<feature type="compositionally biased region" description="Low complexity" evidence="5">
    <location>
        <begin position="179"/>
        <end position="195"/>
    </location>
</feature>
<dbReference type="KEGG" id="hbh:E4T21_08385"/>
<keyword evidence="4 6" id="KW-0472">Membrane</keyword>
<dbReference type="InterPro" id="IPR052719">
    <property type="entry name" value="CvpA-like"/>
</dbReference>
<sequence>MLATWVDWVFVAILALAVAAGFVRGLVREALGLASWIVALLVARAFATPLADHLTPWIDSPDGRLITAFVALIIVTILASGILIRMLQAAVEWVGAGFLNRLTGAAFGGIKAAAVLCLVTVLIGFTPLQQLSAWQDAAVRPQFEQLSAWALGQWDEFGGQLPELPEALRQAPPSEEAPMQEMPTEEGTMPEEPATNTVTEGQAIAPDSTS</sequence>
<dbReference type="EMBL" id="CP038437">
    <property type="protein sequence ID" value="QEM81560.1"/>
    <property type="molecule type" value="Genomic_DNA"/>
</dbReference>
<dbReference type="RefSeq" id="WP_149284571.1">
    <property type="nucleotide sequence ID" value="NZ_CP038437.2"/>
</dbReference>
<evidence type="ECO:0000256" key="5">
    <source>
        <dbReference type="SAM" id="MobiDB-lite"/>
    </source>
</evidence>
<keyword evidence="2 6" id="KW-0812">Transmembrane</keyword>
<dbReference type="PANTHER" id="PTHR36926:SF1">
    <property type="entry name" value="COLICIN V PRODUCTION PROTEIN"/>
    <property type="match status" value="1"/>
</dbReference>
<dbReference type="GO" id="GO:0009403">
    <property type="term" value="P:toxin biosynthetic process"/>
    <property type="evidence" value="ECO:0007669"/>
    <property type="project" value="InterPro"/>
</dbReference>
<feature type="transmembrane region" description="Helical" evidence="6">
    <location>
        <begin position="105"/>
        <end position="125"/>
    </location>
</feature>
<feature type="region of interest" description="Disordered" evidence="5">
    <location>
        <begin position="167"/>
        <end position="210"/>
    </location>
</feature>
<feature type="transmembrane region" description="Helical" evidence="6">
    <location>
        <begin position="30"/>
        <end position="51"/>
    </location>
</feature>
<evidence type="ECO:0000313" key="8">
    <source>
        <dbReference type="Proteomes" id="UP000324285"/>
    </source>
</evidence>
<evidence type="ECO:0000313" key="7">
    <source>
        <dbReference type="EMBL" id="QEM81560.1"/>
    </source>
</evidence>
<dbReference type="PANTHER" id="PTHR36926">
    <property type="entry name" value="COLICIN V PRODUCTION PROTEIN"/>
    <property type="match status" value="1"/>
</dbReference>
<evidence type="ECO:0000256" key="6">
    <source>
        <dbReference type="SAM" id="Phobius"/>
    </source>
</evidence>
<dbReference type="InterPro" id="IPR003825">
    <property type="entry name" value="Colicin-V_CvpA"/>
</dbReference>
<evidence type="ECO:0000256" key="1">
    <source>
        <dbReference type="ARBA" id="ARBA00004141"/>
    </source>
</evidence>